<dbReference type="AlphaFoldDB" id="A0A0A9CSZ1"/>
<name>A0A0A9CSZ1_ARUDO</name>
<reference evidence="2" key="2">
    <citation type="journal article" date="2015" name="Data Brief">
        <title>Shoot transcriptome of the giant reed, Arundo donax.</title>
        <authorList>
            <person name="Barrero R.A."/>
            <person name="Guerrero F.D."/>
            <person name="Moolhuijzen P."/>
            <person name="Goolsby J.A."/>
            <person name="Tidwell J."/>
            <person name="Bellgard S.E."/>
            <person name="Bellgard M.I."/>
        </authorList>
    </citation>
    <scope>NUCLEOTIDE SEQUENCE</scope>
    <source>
        <tissue evidence="2">Shoot tissue taken approximately 20 cm above the soil surface</tissue>
    </source>
</reference>
<evidence type="ECO:0000313" key="2">
    <source>
        <dbReference type="EMBL" id="JAD78701.1"/>
    </source>
</evidence>
<sequence length="53" mass="5940">MAVKSNRQGAPSHRTPRRPISSLCSGHRLLKAQKYDQGDGSSYNWAYAFSDNK</sequence>
<protein>
    <submittedName>
        <fullName evidence="2">Uncharacterized protein</fullName>
    </submittedName>
</protein>
<reference evidence="2" key="1">
    <citation type="submission" date="2014-09" db="EMBL/GenBank/DDBJ databases">
        <authorList>
            <person name="Magalhaes I.L.F."/>
            <person name="Oliveira U."/>
            <person name="Santos F.R."/>
            <person name="Vidigal T.H.D.A."/>
            <person name="Brescovit A.D."/>
            <person name="Santos A.J."/>
        </authorList>
    </citation>
    <scope>NUCLEOTIDE SEQUENCE</scope>
    <source>
        <tissue evidence="2">Shoot tissue taken approximately 20 cm above the soil surface</tissue>
    </source>
</reference>
<proteinExistence type="predicted"/>
<evidence type="ECO:0000256" key="1">
    <source>
        <dbReference type="SAM" id="MobiDB-lite"/>
    </source>
</evidence>
<organism evidence="2">
    <name type="scientific">Arundo donax</name>
    <name type="common">Giant reed</name>
    <name type="synonym">Donax arundinaceus</name>
    <dbReference type="NCBI Taxonomy" id="35708"/>
    <lineage>
        <taxon>Eukaryota</taxon>
        <taxon>Viridiplantae</taxon>
        <taxon>Streptophyta</taxon>
        <taxon>Embryophyta</taxon>
        <taxon>Tracheophyta</taxon>
        <taxon>Spermatophyta</taxon>
        <taxon>Magnoliopsida</taxon>
        <taxon>Liliopsida</taxon>
        <taxon>Poales</taxon>
        <taxon>Poaceae</taxon>
        <taxon>PACMAD clade</taxon>
        <taxon>Arundinoideae</taxon>
        <taxon>Arundineae</taxon>
        <taxon>Arundo</taxon>
    </lineage>
</organism>
<accession>A0A0A9CSZ1</accession>
<dbReference type="EMBL" id="GBRH01219194">
    <property type="protein sequence ID" value="JAD78701.1"/>
    <property type="molecule type" value="Transcribed_RNA"/>
</dbReference>
<feature type="region of interest" description="Disordered" evidence="1">
    <location>
        <begin position="1"/>
        <end position="24"/>
    </location>
</feature>